<dbReference type="Pfam" id="PF13424">
    <property type="entry name" value="TPR_12"/>
    <property type="match status" value="1"/>
</dbReference>
<dbReference type="PROSITE" id="PS00108">
    <property type="entry name" value="PROTEIN_KINASE_ST"/>
    <property type="match status" value="1"/>
</dbReference>
<dbReference type="KEGG" id="sacz:AOT14_11030"/>
<evidence type="ECO:0000256" key="5">
    <source>
        <dbReference type="PROSITE-ProRule" id="PRU00339"/>
    </source>
</evidence>
<dbReference type="PATRIC" id="fig|128780.6.peg.1101"/>
<dbReference type="Pfam" id="PF00069">
    <property type="entry name" value="Pkinase"/>
    <property type="match status" value="1"/>
</dbReference>
<dbReference type="InterPro" id="IPR011990">
    <property type="entry name" value="TPR-like_helical_dom_sf"/>
</dbReference>
<dbReference type="InterPro" id="IPR011009">
    <property type="entry name" value="Kinase-like_dom_sf"/>
</dbReference>
<evidence type="ECO:0000256" key="2">
    <source>
        <dbReference type="ARBA" id="ARBA00022741"/>
    </source>
</evidence>
<dbReference type="OrthoDB" id="9801841at2"/>
<dbReference type="InterPro" id="IPR008271">
    <property type="entry name" value="Ser/Thr_kinase_AS"/>
</dbReference>
<dbReference type="PANTHER" id="PTHR43289:SF34">
    <property type="entry name" value="SERINE_THREONINE-PROTEIN KINASE YBDM-RELATED"/>
    <property type="match status" value="1"/>
</dbReference>
<proteinExistence type="predicted"/>
<dbReference type="SUPFAM" id="SSF48452">
    <property type="entry name" value="TPR-like"/>
    <property type="match status" value="1"/>
</dbReference>
<protein>
    <submittedName>
        <fullName evidence="7">Serine/threonine protein kinase</fullName>
    </submittedName>
</protein>
<dbReference type="Gene3D" id="3.30.200.20">
    <property type="entry name" value="Phosphorylase Kinase, domain 1"/>
    <property type="match status" value="1"/>
</dbReference>
<dbReference type="GO" id="GO:0005524">
    <property type="term" value="F:ATP binding"/>
    <property type="evidence" value="ECO:0007669"/>
    <property type="project" value="UniProtKB-KW"/>
</dbReference>
<keyword evidence="2" id="KW-0547">Nucleotide-binding</keyword>
<dbReference type="Gene3D" id="1.10.510.10">
    <property type="entry name" value="Transferase(Phosphotransferase) domain 1"/>
    <property type="match status" value="1"/>
</dbReference>
<evidence type="ECO:0000256" key="1">
    <source>
        <dbReference type="ARBA" id="ARBA00022679"/>
    </source>
</evidence>
<dbReference type="Pfam" id="PF13374">
    <property type="entry name" value="TPR_10"/>
    <property type="match status" value="1"/>
</dbReference>
<evidence type="ECO:0000259" key="6">
    <source>
        <dbReference type="PROSITE" id="PS50011"/>
    </source>
</evidence>
<keyword evidence="8" id="KW-1185">Reference proteome</keyword>
<keyword evidence="3 7" id="KW-0418">Kinase</keyword>
<feature type="repeat" description="TPR" evidence="5">
    <location>
        <begin position="532"/>
        <end position="565"/>
    </location>
</feature>
<dbReference type="PROSITE" id="PS50011">
    <property type="entry name" value="PROTEIN_KINASE_DOM"/>
    <property type="match status" value="1"/>
</dbReference>
<feature type="domain" description="Protein kinase" evidence="6">
    <location>
        <begin position="80"/>
        <end position="338"/>
    </location>
</feature>
<dbReference type="SMART" id="SM00028">
    <property type="entry name" value="TPR"/>
    <property type="match status" value="4"/>
</dbReference>
<organism evidence="7 8">
    <name type="scientific">Stenotrophomonas acidaminiphila</name>
    <dbReference type="NCBI Taxonomy" id="128780"/>
    <lineage>
        <taxon>Bacteria</taxon>
        <taxon>Pseudomonadati</taxon>
        <taxon>Pseudomonadota</taxon>
        <taxon>Gammaproteobacteria</taxon>
        <taxon>Lysobacterales</taxon>
        <taxon>Lysobacteraceae</taxon>
        <taxon>Stenotrophomonas</taxon>
    </lineage>
</organism>
<name>A0A0S1AXQ4_9GAMM</name>
<keyword evidence="4" id="KW-0067">ATP-binding</keyword>
<reference evidence="7 8" key="1">
    <citation type="journal article" date="2015" name="Genome Announc.">
        <title>Complete Genome Sequencing of Stenotrophomonas acidaminiphila ZAC14D2_NAIMI4_2, a Multidrug-Resistant Strain Isolated from Sediments of a Polluted River in Mexico, Uncovers New Antibiotic Resistance Genes and a Novel Class-II Lasso Peptide Biosynthesis Gene Cluster.</title>
        <authorList>
            <person name="Vinuesa P."/>
            <person name="Ochoa-Sanchez L.E."/>
        </authorList>
    </citation>
    <scope>NUCLEOTIDE SEQUENCE [LARGE SCALE GENOMIC DNA]</scope>
    <source>
        <strain evidence="7 8">ZAC14D2_NAIMI4_2</strain>
    </source>
</reference>
<dbReference type="InterPro" id="IPR019734">
    <property type="entry name" value="TPR_rpt"/>
</dbReference>
<sequence>MDSDNWQRVRELFDAVCDLHPSQWRTELARMSADPAVVAETLELLQAQTVDLSRAQSPLRGLRAAGAQVEQGEGERLGPWRLCERLASGGMGVVFRAERADGLYAQEVAVKVLHAAPDPRIAERLAAERRILAGLQHPNIARLYDGGTTPGGQPYLVMEYVRGQALDVHCRQRRLDLRQRLALFLKVCAAVQAAHARLVLHCDLKPANILVRADGEPVLLDFGIARLIENDGSPGRQPFFTPGYAAPELRAGEPEGMASDVYSLGIVLAGLLAAQDAARGPAAGQAPLPPSRLADARCAWRGALRGDLDAIAMRAVAAAAPARYASVEALAADVRRYLEHRPVLARGGGGFYRGGRWLRRNWKGAAALAGVLLLVGAFVCWLAEARAEAERQAQVAEQVSAFLVSMFEAADPREKGARAGDDISAREVLDRAAARVGAELEASPEVQARLKGVIGLAYRNMGDLKRANPMMRASAEALAARGGARNIDEAARQFNLLAGSHANNRDGREGEALARRALALLGQQPADSFRVAQSYNSLGLSLLSEQRYSEAEAAFRQALQRHELARREQFIGVTLDNLGMMYRRKGELAAAAAMFERSTPIFLRMFGPTSFDYWSSHSERSLVLLDQGRLDEAIAAFEANLVRAPRIFGERSVYYVSENNRLAGALIRKGDYLRADGHVRTALRLSAEVMGKDSFNYSAMLETAAQLAEARDDPAAAEAAWREALAVRRAAIGDGHPDTLDLELQLGLLLARHGHAEGDALVRHAHAAWLPRIPAGSANGLRVRQGWAEWLLLKDRRDDARAALAAMAAEAAAASPETALRQQVLQAMLLQREGDAAAVAAWREVVAASARLSGADSARTARWRLALAGALAAAGGRGEQESARAAPVLRAQLAASSPLLRELPPSR</sequence>
<dbReference type="SUPFAM" id="SSF56112">
    <property type="entry name" value="Protein kinase-like (PK-like)"/>
    <property type="match status" value="1"/>
</dbReference>
<evidence type="ECO:0000313" key="8">
    <source>
        <dbReference type="Proteomes" id="UP000061010"/>
    </source>
</evidence>
<dbReference type="Gene3D" id="1.25.40.10">
    <property type="entry name" value="Tetratricopeptide repeat domain"/>
    <property type="match status" value="2"/>
</dbReference>
<dbReference type="AlphaFoldDB" id="A0A0S1AXQ4"/>
<dbReference type="GO" id="GO:0004674">
    <property type="term" value="F:protein serine/threonine kinase activity"/>
    <property type="evidence" value="ECO:0007669"/>
    <property type="project" value="UniProtKB-KW"/>
</dbReference>
<evidence type="ECO:0000313" key="7">
    <source>
        <dbReference type="EMBL" id="ALJ27515.1"/>
    </source>
</evidence>
<evidence type="ECO:0000256" key="4">
    <source>
        <dbReference type="ARBA" id="ARBA00022840"/>
    </source>
</evidence>
<dbReference type="Proteomes" id="UP000061010">
    <property type="component" value="Chromosome"/>
</dbReference>
<dbReference type="PROSITE" id="PS50005">
    <property type="entry name" value="TPR"/>
    <property type="match status" value="1"/>
</dbReference>
<keyword evidence="1" id="KW-0808">Transferase</keyword>
<dbReference type="InterPro" id="IPR000719">
    <property type="entry name" value="Prot_kinase_dom"/>
</dbReference>
<dbReference type="EMBL" id="CP012900">
    <property type="protein sequence ID" value="ALJ27515.1"/>
    <property type="molecule type" value="Genomic_DNA"/>
</dbReference>
<evidence type="ECO:0000256" key="3">
    <source>
        <dbReference type="ARBA" id="ARBA00022777"/>
    </source>
</evidence>
<gene>
    <name evidence="7" type="ORF">AOT14_11030</name>
</gene>
<dbReference type="SMART" id="SM00220">
    <property type="entry name" value="S_TKc"/>
    <property type="match status" value="1"/>
</dbReference>
<keyword evidence="5" id="KW-0802">TPR repeat</keyword>
<keyword evidence="7" id="KW-0723">Serine/threonine-protein kinase</keyword>
<accession>A0A0S1AXQ4</accession>
<dbReference type="CDD" id="cd14014">
    <property type="entry name" value="STKc_PknB_like"/>
    <property type="match status" value="1"/>
</dbReference>
<dbReference type="PANTHER" id="PTHR43289">
    <property type="entry name" value="MITOGEN-ACTIVATED PROTEIN KINASE KINASE KINASE 20-RELATED"/>
    <property type="match status" value="1"/>
</dbReference>